<keyword evidence="5 7" id="KW-0687">Ribonucleoprotein</keyword>
<evidence type="ECO:0000256" key="6">
    <source>
        <dbReference type="ARBA" id="ARBA00035197"/>
    </source>
</evidence>
<dbReference type="CDD" id="cd00432">
    <property type="entry name" value="Ribosomal_L18_L5e"/>
    <property type="match status" value="1"/>
</dbReference>
<dbReference type="PANTHER" id="PTHR12899:SF3">
    <property type="entry name" value="LARGE RIBOSOMAL SUBUNIT PROTEIN UL18M"/>
    <property type="match status" value="1"/>
</dbReference>
<protein>
    <recommendedName>
        <fullName evidence="6 7">Large ribosomal subunit protein uL18</fullName>
    </recommendedName>
</protein>
<keyword evidence="9" id="KW-1185">Reference proteome</keyword>
<comment type="function">
    <text evidence="7">This is one of the proteins that bind and probably mediate the attachment of the 5S RNA into the large ribosomal subunit, where it forms part of the central protuberance.</text>
</comment>
<dbReference type="RefSeq" id="WP_188433207.1">
    <property type="nucleotide sequence ID" value="NZ_BMEX01000014.1"/>
</dbReference>
<evidence type="ECO:0000256" key="1">
    <source>
        <dbReference type="ARBA" id="ARBA00007116"/>
    </source>
</evidence>
<evidence type="ECO:0000313" key="9">
    <source>
        <dbReference type="Proteomes" id="UP000617979"/>
    </source>
</evidence>
<evidence type="ECO:0000256" key="2">
    <source>
        <dbReference type="ARBA" id="ARBA00022730"/>
    </source>
</evidence>
<dbReference type="SUPFAM" id="SSF53137">
    <property type="entry name" value="Translational machinery components"/>
    <property type="match status" value="1"/>
</dbReference>
<dbReference type="InterPro" id="IPR004389">
    <property type="entry name" value="Ribosomal_uL18_bac-type"/>
</dbReference>
<accession>A0ABQ1GZJ8</accession>
<proteinExistence type="inferred from homology"/>
<keyword evidence="4 7" id="KW-0689">Ribosomal protein</keyword>
<evidence type="ECO:0000256" key="5">
    <source>
        <dbReference type="ARBA" id="ARBA00023274"/>
    </source>
</evidence>
<dbReference type="Pfam" id="PF00861">
    <property type="entry name" value="Ribosomal_L18p"/>
    <property type="match status" value="1"/>
</dbReference>
<keyword evidence="2 7" id="KW-0699">rRNA-binding</keyword>
<dbReference type="PANTHER" id="PTHR12899">
    <property type="entry name" value="39S RIBOSOMAL PROTEIN L18, MITOCHONDRIAL"/>
    <property type="match status" value="1"/>
</dbReference>
<evidence type="ECO:0000313" key="8">
    <source>
        <dbReference type="EMBL" id="GGA53803.1"/>
    </source>
</evidence>
<comment type="similarity">
    <text evidence="1 7">Belongs to the universal ribosomal protein uL18 family.</text>
</comment>
<name>A0ABQ1GZJ8_9BACL</name>
<evidence type="ECO:0000256" key="3">
    <source>
        <dbReference type="ARBA" id="ARBA00022884"/>
    </source>
</evidence>
<dbReference type="EMBL" id="BMEX01000014">
    <property type="protein sequence ID" value="GGA53803.1"/>
    <property type="molecule type" value="Genomic_DNA"/>
</dbReference>
<comment type="subunit">
    <text evidence="7">Part of the 50S ribosomal subunit; part of the 5S rRNA/L5/L18/L25 subcomplex. Contacts the 5S and 23S rRNAs.</text>
</comment>
<reference evidence="9" key="1">
    <citation type="journal article" date="2019" name="Int. J. Syst. Evol. Microbiol.">
        <title>The Global Catalogue of Microorganisms (GCM) 10K type strain sequencing project: providing services to taxonomists for standard genome sequencing and annotation.</title>
        <authorList>
            <consortium name="The Broad Institute Genomics Platform"/>
            <consortium name="The Broad Institute Genome Sequencing Center for Infectious Disease"/>
            <person name="Wu L."/>
            <person name="Ma J."/>
        </authorList>
    </citation>
    <scope>NUCLEOTIDE SEQUENCE [LARGE SCALE GENOMIC DNA]</scope>
    <source>
        <strain evidence="9">CGMCC 1.12404</strain>
    </source>
</reference>
<evidence type="ECO:0000256" key="4">
    <source>
        <dbReference type="ARBA" id="ARBA00022980"/>
    </source>
</evidence>
<gene>
    <name evidence="7 8" type="primary">rplR</name>
    <name evidence="8" type="ORF">GCM10007416_28700</name>
</gene>
<sequence length="122" mass="13592">MIQKPDRNKNRKRRHIRVRRKVMGTPDRPRLNVFRSSNNIYAQVIDDVQGNTLVSASTLDAEVKAKGIHGGNVEAARKVGELVAKRAGEKGIKQVIFDRGGYLYHGRIKALAEGAREGGLKF</sequence>
<dbReference type="NCBIfam" id="TIGR00060">
    <property type="entry name" value="L18_bact"/>
    <property type="match status" value="1"/>
</dbReference>
<keyword evidence="3 7" id="KW-0694">RNA-binding</keyword>
<dbReference type="GO" id="GO:0005840">
    <property type="term" value="C:ribosome"/>
    <property type="evidence" value="ECO:0007669"/>
    <property type="project" value="UniProtKB-KW"/>
</dbReference>
<comment type="caution">
    <text evidence="8">The sequence shown here is derived from an EMBL/GenBank/DDBJ whole genome shotgun (WGS) entry which is preliminary data.</text>
</comment>
<dbReference type="InterPro" id="IPR057268">
    <property type="entry name" value="Ribosomal_L18"/>
</dbReference>
<dbReference type="InterPro" id="IPR005484">
    <property type="entry name" value="Ribosomal_uL18_bac/plant/anim"/>
</dbReference>
<dbReference type="Gene3D" id="3.30.420.100">
    <property type="match status" value="1"/>
</dbReference>
<evidence type="ECO:0000256" key="7">
    <source>
        <dbReference type="HAMAP-Rule" id="MF_01337"/>
    </source>
</evidence>
<organism evidence="8 9">
    <name type="scientific">Kroppenstedtia guangzhouensis</name>
    <dbReference type="NCBI Taxonomy" id="1274356"/>
    <lineage>
        <taxon>Bacteria</taxon>
        <taxon>Bacillati</taxon>
        <taxon>Bacillota</taxon>
        <taxon>Bacilli</taxon>
        <taxon>Bacillales</taxon>
        <taxon>Thermoactinomycetaceae</taxon>
        <taxon>Kroppenstedtia</taxon>
    </lineage>
</organism>
<dbReference type="Proteomes" id="UP000617979">
    <property type="component" value="Unassembled WGS sequence"/>
</dbReference>
<dbReference type="HAMAP" id="MF_01337_B">
    <property type="entry name" value="Ribosomal_uL18_B"/>
    <property type="match status" value="1"/>
</dbReference>